<comment type="caution">
    <text evidence="3">The sequence shown here is derived from an EMBL/GenBank/DDBJ whole genome shotgun (WGS) entry which is preliminary data.</text>
</comment>
<proteinExistence type="predicted"/>
<feature type="signal peptide" evidence="1">
    <location>
        <begin position="1"/>
        <end position="26"/>
    </location>
</feature>
<dbReference type="EMBL" id="JAHLFQ010000256">
    <property type="protein sequence ID" value="MBU3805239.1"/>
    <property type="molecule type" value="Genomic_DNA"/>
</dbReference>
<protein>
    <submittedName>
        <fullName evidence="3">Copper amine oxidase N-terminal domain-containing protein</fullName>
    </submittedName>
</protein>
<feature type="domain" description="Copper amine oxidase-like N-terminal" evidence="2">
    <location>
        <begin position="779"/>
        <end position="844"/>
    </location>
</feature>
<evidence type="ECO:0000313" key="3">
    <source>
        <dbReference type="EMBL" id="MBU3805239.1"/>
    </source>
</evidence>
<sequence length="850" mass="91907">MKLRQKLAMVLAAAMVVTSVPVVTMADTSNSLRNTVKVRDGSKMGFGTTGDVILNVGTDEQTTVTAYTINESKNAEYEKRYIPNLELYPKDDYDLGETVETFFVELEDGEFSYEAYLAAVQGLDGETFEKVTDLGGSKLYKDGDYIYDGDYDGAKPSVAIKGEKLVFKNAKGGTATMTITGSKQMRVDLKGEWVTSNKSQAATPIIVPLFVNAKGSQVKVKVDGADSFVSSGTYSVGYENEDGKELSVAVDDAKTAITVDGGEISKLILTEEVLSAIVDSKNRQIKLELPGSSDLAFSTRGIKATGKRGFYGKEADLIAEYGTSGRNNTTDKQILIITLPEWEDNTARGVIELTGIKVIPTGKVASEGDVNVTISANDDDDFIKEKDYVVGVVKEYGISMTCEKPATIKAGRSAIVNKYSAKFVLEENVKDSLVDDRAITFTLENGYIIGALDIVGATDDHISAKSDAYYNRAFNAVKQLLKDEKIKCKGDAKKYTLKSVEVNAKGQVIGFTLDDLEEVKVSDKDKLEITIPVAASLQATGEVKVVASGRALAEMGEEEELSCKVADIVSPITVDVEAAELKVGLQTQDTGKIVIKETDKDMFTKGTIVLYTGETYDIRFEKTPKVEATGIKVSDVTLSSNKKLLYIEVEKTSKEAGSISITDLAFTTDRTVPEGAFDLKLWGDALTDEAVKEYKDSLYDNYVVEDFIKITTPNTEDLKTGALKAVTSTFTIGSTTYTVDGVANTMDAPAYLKDNRTMVPVRYLAYAFGLDTSNVLYGNSTATIVAGEKIIQVTVGSDIMTVNGAQIKMDTKAELVNGRAYVPMKFIAAALGITASWDSASQTATFSNKN</sequence>
<dbReference type="InterPro" id="IPR036582">
    <property type="entry name" value="Mao_N_sf"/>
</dbReference>
<dbReference type="InterPro" id="IPR012854">
    <property type="entry name" value="Cu_amine_oxidase-like_N"/>
</dbReference>
<evidence type="ECO:0000256" key="1">
    <source>
        <dbReference type="SAM" id="SignalP"/>
    </source>
</evidence>
<dbReference type="Proteomes" id="UP000824229">
    <property type="component" value="Unassembled WGS sequence"/>
</dbReference>
<evidence type="ECO:0000313" key="4">
    <source>
        <dbReference type="Proteomes" id="UP000824229"/>
    </source>
</evidence>
<name>A0A9E2KD12_9FIRM</name>
<dbReference type="Pfam" id="PF07833">
    <property type="entry name" value="Cu_amine_oxidN1"/>
    <property type="match status" value="2"/>
</dbReference>
<feature type="chain" id="PRO_5038627495" evidence="1">
    <location>
        <begin position="27"/>
        <end position="850"/>
    </location>
</feature>
<keyword evidence="1" id="KW-0732">Signal</keyword>
<reference evidence="3" key="2">
    <citation type="submission" date="2021-04" db="EMBL/GenBank/DDBJ databases">
        <authorList>
            <person name="Gilroy R."/>
        </authorList>
    </citation>
    <scope>NUCLEOTIDE SEQUENCE</scope>
    <source>
        <strain evidence="3">B5-657</strain>
    </source>
</reference>
<reference evidence="3" key="1">
    <citation type="journal article" date="2021" name="PeerJ">
        <title>Extensive microbial diversity within the chicken gut microbiome revealed by metagenomics and culture.</title>
        <authorList>
            <person name="Gilroy R."/>
            <person name="Ravi A."/>
            <person name="Getino M."/>
            <person name="Pursley I."/>
            <person name="Horton D.L."/>
            <person name="Alikhan N.F."/>
            <person name="Baker D."/>
            <person name="Gharbi K."/>
            <person name="Hall N."/>
            <person name="Watson M."/>
            <person name="Adriaenssens E.M."/>
            <person name="Foster-Nyarko E."/>
            <person name="Jarju S."/>
            <person name="Secka A."/>
            <person name="Antonio M."/>
            <person name="Oren A."/>
            <person name="Chaudhuri R.R."/>
            <person name="La Ragione R."/>
            <person name="Hildebrand F."/>
            <person name="Pallen M.J."/>
        </authorList>
    </citation>
    <scope>NUCLEOTIDE SEQUENCE</scope>
    <source>
        <strain evidence="3">B5-657</strain>
    </source>
</reference>
<accession>A0A9E2KD12</accession>
<evidence type="ECO:0000259" key="2">
    <source>
        <dbReference type="Pfam" id="PF07833"/>
    </source>
</evidence>
<organism evidence="3 4">
    <name type="scientific">Candidatus Cellulosilyticum pullistercoris</name>
    <dbReference type="NCBI Taxonomy" id="2838521"/>
    <lineage>
        <taxon>Bacteria</taxon>
        <taxon>Bacillati</taxon>
        <taxon>Bacillota</taxon>
        <taxon>Clostridia</taxon>
        <taxon>Lachnospirales</taxon>
        <taxon>Cellulosilyticaceae</taxon>
        <taxon>Cellulosilyticum</taxon>
    </lineage>
</organism>
<feature type="domain" description="Copper amine oxidase-like N-terminal" evidence="2">
    <location>
        <begin position="726"/>
        <end position="771"/>
    </location>
</feature>
<dbReference type="SUPFAM" id="SSF55383">
    <property type="entry name" value="Copper amine oxidase, domain N"/>
    <property type="match status" value="2"/>
</dbReference>
<dbReference type="Gene3D" id="3.30.457.10">
    <property type="entry name" value="Copper amine oxidase-like, N-terminal domain"/>
    <property type="match status" value="2"/>
</dbReference>
<gene>
    <name evidence="3" type="ORF">H9872_10870</name>
</gene>
<dbReference type="AlphaFoldDB" id="A0A9E2KD12"/>